<dbReference type="VEuPathDB" id="AmoebaDB:DDB_G0270602"/>
<gene>
    <name evidence="1" type="ORF">DDB_G0270602</name>
</gene>
<evidence type="ECO:0000313" key="2">
    <source>
        <dbReference type="Proteomes" id="UP000002195"/>
    </source>
</evidence>
<dbReference type="KEGG" id="ddi:DDB_G0270602"/>
<dbReference type="GeneID" id="8617119"/>
<dbReference type="Proteomes" id="UP000002195">
    <property type="component" value="Unassembled WGS sequence"/>
</dbReference>
<keyword evidence="2" id="KW-1185">Reference proteome</keyword>
<dbReference type="AlphaFoldDB" id="Q55DG5"/>
<name>Q55DG5_DICDI</name>
<protein>
    <submittedName>
        <fullName evidence="1">Uncharacterized protein</fullName>
    </submittedName>
</protein>
<dbReference type="PaxDb" id="44689-DDB0201805"/>
<reference evidence="1 2" key="1">
    <citation type="journal article" date="2005" name="Nature">
        <title>The genome of the social amoeba Dictyostelium discoideum.</title>
        <authorList>
            <consortium name="The Dictyostelium discoideum Sequencing Consortium"/>
            <person name="Eichinger L."/>
            <person name="Pachebat J.A."/>
            <person name="Glockner G."/>
            <person name="Rajandream M.A."/>
            <person name="Sucgang R."/>
            <person name="Berriman M."/>
            <person name="Song J."/>
            <person name="Olsen R."/>
            <person name="Szafranski K."/>
            <person name="Xu Q."/>
            <person name="Tunggal B."/>
            <person name="Kummerfeld S."/>
            <person name="Madera M."/>
            <person name="Konfortov B.A."/>
            <person name="Rivero F."/>
            <person name="Bankier A.T."/>
            <person name="Lehmann R."/>
            <person name="Hamlin N."/>
            <person name="Davies R."/>
            <person name="Gaudet P."/>
            <person name="Fey P."/>
            <person name="Pilcher K."/>
            <person name="Chen G."/>
            <person name="Saunders D."/>
            <person name="Sodergren E."/>
            <person name="Davis P."/>
            <person name="Kerhornou A."/>
            <person name="Nie X."/>
            <person name="Hall N."/>
            <person name="Anjard C."/>
            <person name="Hemphill L."/>
            <person name="Bason N."/>
            <person name="Farbrother P."/>
            <person name="Desany B."/>
            <person name="Just E."/>
            <person name="Morio T."/>
            <person name="Rost R."/>
            <person name="Churcher C."/>
            <person name="Cooper J."/>
            <person name="Haydock S."/>
            <person name="van Driessche N."/>
            <person name="Cronin A."/>
            <person name="Goodhead I."/>
            <person name="Muzny D."/>
            <person name="Mourier T."/>
            <person name="Pain A."/>
            <person name="Lu M."/>
            <person name="Harper D."/>
            <person name="Lindsay R."/>
            <person name="Hauser H."/>
            <person name="James K."/>
            <person name="Quiles M."/>
            <person name="Madan Babu M."/>
            <person name="Saito T."/>
            <person name="Buchrieser C."/>
            <person name="Wardroper A."/>
            <person name="Felder M."/>
            <person name="Thangavelu M."/>
            <person name="Johnson D."/>
            <person name="Knights A."/>
            <person name="Loulseged H."/>
            <person name="Mungall K."/>
            <person name="Oliver K."/>
            <person name="Price C."/>
            <person name="Quail M.A."/>
            <person name="Urushihara H."/>
            <person name="Hernandez J."/>
            <person name="Rabbinowitsch E."/>
            <person name="Steffen D."/>
            <person name="Sanders M."/>
            <person name="Ma J."/>
            <person name="Kohara Y."/>
            <person name="Sharp S."/>
            <person name="Simmonds M."/>
            <person name="Spiegler S."/>
            <person name="Tivey A."/>
            <person name="Sugano S."/>
            <person name="White B."/>
            <person name="Walker D."/>
            <person name="Woodward J."/>
            <person name="Winckler T."/>
            <person name="Tanaka Y."/>
            <person name="Shaulsky G."/>
            <person name="Schleicher M."/>
            <person name="Weinstock G."/>
            <person name="Rosenthal A."/>
            <person name="Cox E.C."/>
            <person name="Chisholm R.L."/>
            <person name="Gibbs R."/>
            <person name="Loomis W.F."/>
            <person name="Platzer M."/>
            <person name="Kay R.R."/>
            <person name="Williams J."/>
            <person name="Dear P.H."/>
            <person name="Noegel A.A."/>
            <person name="Barrell B."/>
            <person name="Kuspa A."/>
        </authorList>
    </citation>
    <scope>NUCLEOTIDE SEQUENCE [LARGE SCALE GENOMIC DNA]</scope>
    <source>
        <strain evidence="1 2">AX4</strain>
    </source>
</reference>
<evidence type="ECO:0000313" key="1">
    <source>
        <dbReference type="EMBL" id="EAL72651.1"/>
    </source>
</evidence>
<accession>Q55DG5</accession>
<proteinExistence type="predicted"/>
<dbReference type="InParanoid" id="Q55DG5"/>
<dbReference type="RefSeq" id="XP_646166.1">
    <property type="nucleotide sequence ID" value="XM_641074.1"/>
</dbReference>
<sequence length="58" mass="6575">MCKFLLFSKYEIYISGKLTIILVSNLKCDHFGVGILKQQETSELQQDGGFEGSPFKIM</sequence>
<dbReference type="HOGENOM" id="CLU_2983081_0_0_1"/>
<dbReference type="EMBL" id="AAFI02000005">
    <property type="protein sequence ID" value="EAL72651.1"/>
    <property type="molecule type" value="Genomic_DNA"/>
</dbReference>
<comment type="caution">
    <text evidence="1">The sequence shown here is derived from an EMBL/GenBank/DDBJ whole genome shotgun (WGS) entry which is preliminary data.</text>
</comment>
<organism evidence="1 2">
    <name type="scientific">Dictyostelium discoideum</name>
    <name type="common">Social amoeba</name>
    <dbReference type="NCBI Taxonomy" id="44689"/>
    <lineage>
        <taxon>Eukaryota</taxon>
        <taxon>Amoebozoa</taxon>
        <taxon>Evosea</taxon>
        <taxon>Eumycetozoa</taxon>
        <taxon>Dictyostelia</taxon>
        <taxon>Dictyosteliales</taxon>
        <taxon>Dictyosteliaceae</taxon>
        <taxon>Dictyostelium</taxon>
    </lineage>
</organism>